<proteinExistence type="predicted"/>
<gene>
    <name evidence="1" type="ORF">OCOJLMKI_4160</name>
</gene>
<evidence type="ECO:0000313" key="2">
    <source>
        <dbReference type="Proteomes" id="UP001055125"/>
    </source>
</evidence>
<sequence length="98" mass="10725">MAELDAKREEIAGLIAQELGLGDLSSLNPSERATVDQQTAETIEGCGDDAAEPADCTEATLRLRQVLKEYRDLETLRSDELDARLAEEGEVFAREDDA</sequence>
<organism evidence="1 2">
    <name type="scientific">Methylobacterium iners</name>
    <dbReference type="NCBI Taxonomy" id="418707"/>
    <lineage>
        <taxon>Bacteria</taxon>
        <taxon>Pseudomonadati</taxon>
        <taxon>Pseudomonadota</taxon>
        <taxon>Alphaproteobacteria</taxon>
        <taxon>Hyphomicrobiales</taxon>
        <taxon>Methylobacteriaceae</taxon>
        <taxon>Methylobacterium</taxon>
    </lineage>
</organism>
<name>A0ABQ4S457_9HYPH</name>
<dbReference type="EMBL" id="BPQP01000072">
    <property type="protein sequence ID" value="GJD96932.1"/>
    <property type="molecule type" value="Genomic_DNA"/>
</dbReference>
<dbReference type="Proteomes" id="UP001055125">
    <property type="component" value="Unassembled WGS sequence"/>
</dbReference>
<keyword evidence="2" id="KW-1185">Reference proteome</keyword>
<protein>
    <submittedName>
        <fullName evidence="1">Uncharacterized protein</fullName>
    </submittedName>
</protein>
<reference evidence="1" key="2">
    <citation type="submission" date="2021-08" db="EMBL/GenBank/DDBJ databases">
        <authorList>
            <person name="Tani A."/>
            <person name="Ola A."/>
            <person name="Ogura Y."/>
            <person name="Katsura K."/>
            <person name="Hayashi T."/>
        </authorList>
    </citation>
    <scope>NUCLEOTIDE SEQUENCE</scope>
    <source>
        <strain evidence="1">DSM 19015</strain>
    </source>
</reference>
<accession>A0ABQ4S457</accession>
<evidence type="ECO:0000313" key="1">
    <source>
        <dbReference type="EMBL" id="GJD96932.1"/>
    </source>
</evidence>
<reference evidence="1" key="1">
    <citation type="journal article" date="2021" name="Front. Microbiol.">
        <title>Comprehensive Comparative Genomics and Phenotyping of Methylobacterium Species.</title>
        <authorList>
            <person name="Alessa O."/>
            <person name="Ogura Y."/>
            <person name="Fujitani Y."/>
            <person name="Takami H."/>
            <person name="Hayashi T."/>
            <person name="Sahin N."/>
            <person name="Tani A."/>
        </authorList>
    </citation>
    <scope>NUCLEOTIDE SEQUENCE</scope>
    <source>
        <strain evidence="1">DSM 19015</strain>
    </source>
</reference>
<comment type="caution">
    <text evidence="1">The sequence shown here is derived from an EMBL/GenBank/DDBJ whole genome shotgun (WGS) entry which is preliminary data.</text>
</comment>